<dbReference type="PANTHER" id="PTHR11214">
    <property type="entry name" value="BETA-1,3-N-ACETYLGLUCOSAMINYLTRANSFERASE"/>
    <property type="match status" value="1"/>
</dbReference>
<keyword evidence="9" id="KW-1133">Transmembrane helix</keyword>
<keyword evidence="12 13" id="KW-0464">Manganese</keyword>
<sequence>MKGKGGPVDRRSSARWRLLVLCAFSFGIGMLFTDRFWTAPDTSSHTMSQRWRQEQELQLVSEDCNTKRHGEDKDIMGEVTKTHEAIQSLDKSISTLQMELAAKRSTLELLRSSGSPVTSETNQPRKKAFVVIGVNTAFSSRKRRDSVRETWMPQGEKLQQLEEQKGIVIRFTIGHSATSNSILDKAIDSEDAQHHDFLRLDHVEGYHELSAKTKIFFSTAVGIWDADFYVKVDDDVHECLPLPLLGINRNQELILAA</sequence>
<dbReference type="GO" id="GO:0016758">
    <property type="term" value="F:hexosyltransferase activity"/>
    <property type="evidence" value="ECO:0007669"/>
    <property type="project" value="InterPro"/>
</dbReference>
<dbReference type="Pfam" id="PF01762">
    <property type="entry name" value="Galactosyl_T"/>
    <property type="match status" value="1"/>
</dbReference>
<proteinExistence type="evidence at protein level"/>
<evidence type="ECO:0000256" key="2">
    <source>
        <dbReference type="ARBA" id="ARBA00004323"/>
    </source>
</evidence>
<gene>
    <name evidence="15" type="primary">LOC100273262</name>
</gene>
<comment type="similarity">
    <text evidence="4 13">Belongs to the glycosyltransferase 31 family.</text>
</comment>
<evidence type="ECO:0000256" key="7">
    <source>
        <dbReference type="ARBA" id="ARBA00022692"/>
    </source>
</evidence>
<organism evidence="15 16">
    <name type="scientific">Zea mays</name>
    <name type="common">Maize</name>
    <dbReference type="NCBI Taxonomy" id="4577"/>
    <lineage>
        <taxon>Eukaryota</taxon>
        <taxon>Viridiplantae</taxon>
        <taxon>Streptophyta</taxon>
        <taxon>Embryophyta</taxon>
        <taxon>Tracheophyta</taxon>
        <taxon>Spermatophyta</taxon>
        <taxon>Magnoliopsida</taxon>
        <taxon>Liliopsida</taxon>
        <taxon>Poales</taxon>
        <taxon>Poaceae</taxon>
        <taxon>PACMAD clade</taxon>
        <taxon>Panicoideae</taxon>
        <taxon>Andropogonodae</taxon>
        <taxon>Andropogoneae</taxon>
        <taxon>Tripsacinae</taxon>
        <taxon>Zea</taxon>
    </lineage>
</organism>
<dbReference type="Gramene" id="Zm00001eb244510_T003">
    <property type="protein sequence ID" value="Zm00001eb244510_P003"/>
    <property type="gene ID" value="Zm00001eb244510"/>
</dbReference>
<evidence type="ECO:0007829" key="17">
    <source>
        <dbReference type="PeptideAtlas" id="A0A804PJ47"/>
    </source>
</evidence>
<evidence type="ECO:0000256" key="3">
    <source>
        <dbReference type="ARBA" id="ARBA00004922"/>
    </source>
</evidence>
<name>A0A804PJ47_MAIZE</name>
<evidence type="ECO:0000256" key="8">
    <source>
        <dbReference type="ARBA" id="ARBA00022968"/>
    </source>
</evidence>
<evidence type="ECO:0000256" key="9">
    <source>
        <dbReference type="ARBA" id="ARBA00022989"/>
    </source>
</evidence>
<dbReference type="Pfam" id="PF13334">
    <property type="entry name" value="DUF4094"/>
    <property type="match status" value="1"/>
</dbReference>
<dbReference type="Gene3D" id="3.90.550.50">
    <property type="match status" value="1"/>
</dbReference>
<dbReference type="UniPathway" id="UPA00378"/>
<evidence type="ECO:0000256" key="4">
    <source>
        <dbReference type="ARBA" id="ARBA00008661"/>
    </source>
</evidence>
<dbReference type="Proteomes" id="UP000007305">
    <property type="component" value="Chromosome 5"/>
</dbReference>
<reference evidence="16" key="1">
    <citation type="journal article" date="2009" name="Science">
        <title>The B73 maize genome: complexity, diversity, and dynamics.</title>
        <authorList>
            <person name="Schnable P.S."/>
            <person name="Ware D."/>
            <person name="Fulton R.S."/>
            <person name="Stein J.C."/>
            <person name="Wei F."/>
            <person name="Pasternak S."/>
            <person name="Liang C."/>
            <person name="Zhang J."/>
            <person name="Fulton L."/>
            <person name="Graves T.A."/>
            <person name="Minx P."/>
            <person name="Reily A.D."/>
            <person name="Courtney L."/>
            <person name="Kruchowski S.S."/>
            <person name="Tomlinson C."/>
            <person name="Strong C."/>
            <person name="Delehaunty K."/>
            <person name="Fronick C."/>
            <person name="Courtney B."/>
            <person name="Rock S.M."/>
            <person name="Belter E."/>
            <person name="Du F."/>
            <person name="Kim K."/>
            <person name="Abbott R.M."/>
            <person name="Cotton M."/>
            <person name="Levy A."/>
            <person name="Marchetto P."/>
            <person name="Ochoa K."/>
            <person name="Jackson S.M."/>
            <person name="Gillam B."/>
            <person name="Chen W."/>
            <person name="Yan L."/>
            <person name="Higginbotham J."/>
            <person name="Cardenas M."/>
            <person name="Waligorski J."/>
            <person name="Applebaum E."/>
            <person name="Phelps L."/>
            <person name="Falcone J."/>
            <person name="Kanchi K."/>
            <person name="Thane T."/>
            <person name="Scimone A."/>
            <person name="Thane N."/>
            <person name="Henke J."/>
            <person name="Wang T."/>
            <person name="Ruppert J."/>
            <person name="Shah N."/>
            <person name="Rotter K."/>
            <person name="Hodges J."/>
            <person name="Ingenthron E."/>
            <person name="Cordes M."/>
            <person name="Kohlberg S."/>
            <person name="Sgro J."/>
            <person name="Delgado B."/>
            <person name="Mead K."/>
            <person name="Chinwalla A."/>
            <person name="Leonard S."/>
            <person name="Crouse K."/>
            <person name="Collura K."/>
            <person name="Kudrna D."/>
            <person name="Currie J."/>
            <person name="He R."/>
            <person name="Angelova A."/>
            <person name="Rajasekar S."/>
            <person name="Mueller T."/>
            <person name="Lomeli R."/>
            <person name="Scara G."/>
            <person name="Ko A."/>
            <person name="Delaney K."/>
            <person name="Wissotski M."/>
            <person name="Lopez G."/>
            <person name="Campos D."/>
            <person name="Braidotti M."/>
            <person name="Ashley E."/>
            <person name="Golser W."/>
            <person name="Kim H."/>
            <person name="Lee S."/>
            <person name="Lin J."/>
            <person name="Dujmic Z."/>
            <person name="Kim W."/>
            <person name="Talag J."/>
            <person name="Zuccolo A."/>
            <person name="Fan C."/>
            <person name="Sebastian A."/>
            <person name="Kramer M."/>
            <person name="Spiegel L."/>
            <person name="Nascimento L."/>
            <person name="Zutavern T."/>
            <person name="Miller B."/>
            <person name="Ambroise C."/>
            <person name="Muller S."/>
            <person name="Spooner W."/>
            <person name="Narechania A."/>
            <person name="Ren L."/>
            <person name="Wei S."/>
            <person name="Kumari S."/>
            <person name="Faga B."/>
            <person name="Levy M.J."/>
            <person name="McMahan L."/>
            <person name="Van Buren P."/>
            <person name="Vaughn M.W."/>
            <person name="Ying K."/>
            <person name="Yeh C.-T."/>
            <person name="Emrich S.J."/>
            <person name="Jia Y."/>
            <person name="Kalyanaraman A."/>
            <person name="Hsia A.-P."/>
            <person name="Barbazuk W.B."/>
            <person name="Baucom R.S."/>
            <person name="Brutnell T.P."/>
            <person name="Carpita N.C."/>
            <person name="Chaparro C."/>
            <person name="Chia J.-M."/>
            <person name="Deragon J.-M."/>
            <person name="Estill J.C."/>
            <person name="Fu Y."/>
            <person name="Jeddeloh J.A."/>
            <person name="Han Y."/>
            <person name="Lee H."/>
            <person name="Li P."/>
            <person name="Lisch D.R."/>
            <person name="Liu S."/>
            <person name="Liu Z."/>
            <person name="Nagel D.H."/>
            <person name="McCann M.C."/>
            <person name="SanMiguel P."/>
            <person name="Myers A.M."/>
            <person name="Nettleton D."/>
            <person name="Nguyen J."/>
            <person name="Penning B.W."/>
            <person name="Ponnala L."/>
            <person name="Schneider K.L."/>
            <person name="Schwartz D.C."/>
            <person name="Sharma A."/>
            <person name="Soderlund C."/>
            <person name="Springer N.M."/>
            <person name="Sun Q."/>
            <person name="Wang H."/>
            <person name="Waterman M."/>
            <person name="Westerman R."/>
            <person name="Wolfgruber T.K."/>
            <person name="Yang L."/>
            <person name="Yu Y."/>
            <person name="Zhang L."/>
            <person name="Zhou S."/>
            <person name="Zhu Q."/>
            <person name="Bennetzen J.L."/>
            <person name="Dawe R.K."/>
            <person name="Jiang J."/>
            <person name="Jiang N."/>
            <person name="Presting G.G."/>
            <person name="Wessler S.R."/>
            <person name="Aluru S."/>
            <person name="Martienssen R.A."/>
            <person name="Clifton S.W."/>
            <person name="McCombie W.R."/>
            <person name="Wing R.A."/>
            <person name="Wilson R.K."/>
        </authorList>
    </citation>
    <scope>NUCLEOTIDE SEQUENCE [LARGE SCALE GENOMIC DNA]</scope>
    <source>
        <strain evidence="16">cv. B73</strain>
    </source>
</reference>
<comment type="subcellular location">
    <subcellularLocation>
        <location evidence="2 13">Golgi apparatus membrane</location>
        <topology evidence="2 13">Single-pass type II membrane protein</topology>
    </subcellularLocation>
</comment>
<evidence type="ECO:0000256" key="6">
    <source>
        <dbReference type="ARBA" id="ARBA00022679"/>
    </source>
</evidence>
<evidence type="ECO:0000256" key="10">
    <source>
        <dbReference type="ARBA" id="ARBA00023034"/>
    </source>
</evidence>
<keyword evidence="17" id="KW-1267">Proteomics identification</keyword>
<evidence type="ECO:0000313" key="16">
    <source>
        <dbReference type="Proteomes" id="UP000007305"/>
    </source>
</evidence>
<dbReference type="EC" id="2.4.1.-" evidence="13"/>
<keyword evidence="11" id="KW-0472">Membrane</keyword>
<keyword evidence="8" id="KW-0735">Signal-anchor</keyword>
<evidence type="ECO:0000256" key="11">
    <source>
        <dbReference type="ARBA" id="ARBA00023136"/>
    </source>
</evidence>
<evidence type="ECO:0000256" key="12">
    <source>
        <dbReference type="ARBA" id="ARBA00023211"/>
    </source>
</evidence>
<accession>A0A804PJ47</accession>
<keyword evidence="5 13" id="KW-0328">Glycosyltransferase</keyword>
<keyword evidence="16" id="KW-1185">Reference proteome</keyword>
<reference evidence="15" key="2">
    <citation type="submission" date="2019-07" db="EMBL/GenBank/DDBJ databases">
        <authorList>
            <person name="Seetharam A."/>
            <person name="Woodhouse M."/>
            <person name="Cannon E."/>
        </authorList>
    </citation>
    <scope>NUCLEOTIDE SEQUENCE [LARGE SCALE GENOMIC DNA]</scope>
    <source>
        <strain evidence="15">cv. B73</strain>
    </source>
</reference>
<dbReference type="PANTHER" id="PTHR11214:SF226">
    <property type="entry name" value="BETA-1,3-GALACTOSYLTRANSFERASE 7"/>
    <property type="match status" value="1"/>
</dbReference>
<feature type="domain" description="DUF4094" evidence="14">
    <location>
        <begin position="18"/>
        <end position="105"/>
    </location>
</feature>
<keyword evidence="6" id="KW-0808">Transferase</keyword>
<dbReference type="AlphaFoldDB" id="A0A804PJ47"/>
<protein>
    <recommendedName>
        <fullName evidence="13">Hexosyltransferase</fullName>
        <ecNumber evidence="13">2.4.1.-</ecNumber>
    </recommendedName>
</protein>
<evidence type="ECO:0000256" key="1">
    <source>
        <dbReference type="ARBA" id="ARBA00001936"/>
    </source>
</evidence>
<evidence type="ECO:0000256" key="13">
    <source>
        <dbReference type="RuleBase" id="RU363063"/>
    </source>
</evidence>
<keyword evidence="7" id="KW-0812">Transmembrane</keyword>
<reference evidence="15" key="3">
    <citation type="submission" date="2021-05" db="UniProtKB">
        <authorList>
            <consortium name="EnsemblPlants"/>
        </authorList>
    </citation>
    <scope>IDENTIFICATION</scope>
    <source>
        <strain evidence="15">cv. B73</strain>
    </source>
</reference>
<comment type="cofactor">
    <cofactor evidence="1 13">
        <name>Mn(2+)</name>
        <dbReference type="ChEBI" id="CHEBI:29035"/>
    </cofactor>
</comment>
<evidence type="ECO:0000259" key="14">
    <source>
        <dbReference type="Pfam" id="PF13334"/>
    </source>
</evidence>
<dbReference type="InterPro" id="IPR002659">
    <property type="entry name" value="Glyco_trans_31"/>
</dbReference>
<dbReference type="GO" id="GO:0000139">
    <property type="term" value="C:Golgi membrane"/>
    <property type="evidence" value="ECO:0007669"/>
    <property type="project" value="UniProtKB-SubCell"/>
</dbReference>
<dbReference type="EnsemblPlants" id="Zm00001eb244510_T003">
    <property type="protein sequence ID" value="Zm00001eb244510_P003"/>
    <property type="gene ID" value="Zm00001eb244510"/>
</dbReference>
<dbReference type="InterPro" id="IPR025298">
    <property type="entry name" value="DUF4094"/>
</dbReference>
<keyword evidence="10 13" id="KW-0333">Golgi apparatus</keyword>
<evidence type="ECO:0000256" key="5">
    <source>
        <dbReference type="ARBA" id="ARBA00022676"/>
    </source>
</evidence>
<evidence type="ECO:0000313" key="15">
    <source>
        <dbReference type="EnsemblPlants" id="Zm00001eb244510_P003"/>
    </source>
</evidence>
<comment type="pathway">
    <text evidence="3">Protein modification; protein glycosylation.</text>
</comment>